<dbReference type="EMBL" id="JAAMOW010000003">
    <property type="protein sequence ID" value="NGY04593.1"/>
    <property type="molecule type" value="Genomic_DNA"/>
</dbReference>
<evidence type="ECO:0000313" key="3">
    <source>
        <dbReference type="EMBL" id="NGY04593.1"/>
    </source>
</evidence>
<evidence type="ECO:0000313" key="4">
    <source>
        <dbReference type="Proteomes" id="UP000472676"/>
    </source>
</evidence>
<reference evidence="3 4" key="1">
    <citation type="journal article" date="2014" name="Int. J. Syst. Evol. Microbiol.">
        <title>Solimonas terrae sp. nov., isolated from soil.</title>
        <authorList>
            <person name="Kim S.J."/>
            <person name="Moon J.Y."/>
            <person name="Weon H.Y."/>
            <person name="Ahn J.H."/>
            <person name="Chen W.M."/>
            <person name="Kwon S.W."/>
        </authorList>
    </citation>
    <scope>NUCLEOTIDE SEQUENCE [LARGE SCALE GENOMIC DNA]</scope>
    <source>
        <strain evidence="3 4">KIS83-12</strain>
    </source>
</reference>
<organism evidence="3 4">
    <name type="scientific">Solimonas terrae</name>
    <dbReference type="NCBI Taxonomy" id="1396819"/>
    <lineage>
        <taxon>Bacteria</taxon>
        <taxon>Pseudomonadati</taxon>
        <taxon>Pseudomonadota</taxon>
        <taxon>Gammaproteobacteria</taxon>
        <taxon>Nevskiales</taxon>
        <taxon>Nevskiaceae</taxon>
        <taxon>Solimonas</taxon>
    </lineage>
</organism>
<protein>
    <submittedName>
        <fullName evidence="3">DUF2799 domain-containing protein</fullName>
    </submittedName>
</protein>
<feature type="chain" id="PRO_5027096960" evidence="2">
    <location>
        <begin position="26"/>
        <end position="223"/>
    </location>
</feature>
<gene>
    <name evidence="3" type="ORF">G7Y85_07450</name>
</gene>
<feature type="signal peptide" evidence="2">
    <location>
        <begin position="1"/>
        <end position="25"/>
    </location>
</feature>
<sequence length="223" mass="24732">MNRIGIGAASVSCLAVALLAGCATLNESECHTVDWRELGRSDGAHGYEASRLGEHIEACGKYGITPDAAAYGSGREEGLQLYCQPTNAVNEGRSGNSYRSVCPGERNLMFSHYYQRGLALRQLDADVGDISSALDAQRRAMNDCRDLDLYKMLNQNARYLEAQLRYTQDFLDHAERDVAADRDPRPYSAGRWQNDLPYPDALDQVRRAQNRQQHKGDDAGARS</sequence>
<feature type="compositionally biased region" description="Basic and acidic residues" evidence="1">
    <location>
        <begin position="214"/>
        <end position="223"/>
    </location>
</feature>
<dbReference type="Proteomes" id="UP000472676">
    <property type="component" value="Unassembled WGS sequence"/>
</dbReference>
<dbReference type="PROSITE" id="PS51257">
    <property type="entry name" value="PROKAR_LIPOPROTEIN"/>
    <property type="match status" value="1"/>
</dbReference>
<name>A0A6M2BR75_9GAMM</name>
<comment type="caution">
    <text evidence="3">The sequence shown here is derived from an EMBL/GenBank/DDBJ whole genome shotgun (WGS) entry which is preliminary data.</text>
</comment>
<evidence type="ECO:0000256" key="1">
    <source>
        <dbReference type="SAM" id="MobiDB-lite"/>
    </source>
</evidence>
<dbReference type="RefSeq" id="WP_166254261.1">
    <property type="nucleotide sequence ID" value="NZ_JAAMOW010000003.1"/>
</dbReference>
<evidence type="ECO:0000256" key="2">
    <source>
        <dbReference type="SAM" id="SignalP"/>
    </source>
</evidence>
<dbReference type="InterPro" id="IPR021242">
    <property type="entry name" value="DUF2799"/>
</dbReference>
<keyword evidence="2" id="KW-0732">Signal</keyword>
<proteinExistence type="predicted"/>
<accession>A0A6M2BR75</accession>
<dbReference type="Pfam" id="PF10973">
    <property type="entry name" value="DUF2799"/>
    <property type="match status" value="1"/>
</dbReference>
<feature type="region of interest" description="Disordered" evidence="1">
    <location>
        <begin position="177"/>
        <end position="223"/>
    </location>
</feature>
<dbReference type="AlphaFoldDB" id="A0A6M2BR75"/>
<keyword evidence="4" id="KW-1185">Reference proteome</keyword>